<feature type="transmembrane region" description="Helical" evidence="7">
    <location>
        <begin position="347"/>
        <end position="368"/>
    </location>
</feature>
<feature type="transmembrane region" description="Helical" evidence="7">
    <location>
        <begin position="12"/>
        <end position="31"/>
    </location>
</feature>
<dbReference type="Proteomes" id="UP001057291">
    <property type="component" value="Unassembled WGS sequence"/>
</dbReference>
<evidence type="ECO:0000256" key="2">
    <source>
        <dbReference type="ARBA" id="ARBA00007400"/>
    </source>
</evidence>
<evidence type="ECO:0000313" key="9">
    <source>
        <dbReference type="EMBL" id="GIM48134.1"/>
    </source>
</evidence>
<dbReference type="RefSeq" id="WP_282201042.1">
    <property type="nucleotide sequence ID" value="NZ_BOQE01000001.1"/>
</dbReference>
<dbReference type="PANTHER" id="PTHR40074">
    <property type="entry name" value="O-ACETYLTRANSFERASE WECH"/>
    <property type="match status" value="1"/>
</dbReference>
<dbReference type="GO" id="GO:0009246">
    <property type="term" value="P:enterobacterial common antigen biosynthetic process"/>
    <property type="evidence" value="ECO:0007669"/>
    <property type="project" value="TreeGrafter"/>
</dbReference>
<reference evidence="9" key="1">
    <citation type="journal article" date="2023" name="Int. J. Syst. Evol. Microbiol.">
        <title>Collibacillus ludicampi gen. nov., sp. nov., a new soil bacterium of the family Alicyclobacillaceae.</title>
        <authorList>
            <person name="Jojima T."/>
            <person name="Ioku Y."/>
            <person name="Fukuta Y."/>
            <person name="Shirasaka N."/>
            <person name="Matsumura Y."/>
            <person name="Mori M."/>
        </authorList>
    </citation>
    <scope>NUCLEOTIDE SEQUENCE</scope>
    <source>
        <strain evidence="9">TP075</strain>
    </source>
</reference>
<proteinExistence type="inferred from homology"/>
<feature type="transmembrane region" description="Helical" evidence="7">
    <location>
        <begin position="131"/>
        <end position="154"/>
    </location>
</feature>
<keyword evidence="10" id="KW-1185">Reference proteome</keyword>
<keyword evidence="3" id="KW-1003">Cell membrane</keyword>
<comment type="similarity">
    <text evidence="2">Belongs to the acyltransferase 3 family.</text>
</comment>
<keyword evidence="9" id="KW-0808">Transferase</keyword>
<keyword evidence="4 7" id="KW-0812">Transmembrane</keyword>
<feature type="transmembrane region" description="Helical" evidence="7">
    <location>
        <begin position="51"/>
        <end position="70"/>
    </location>
</feature>
<feature type="transmembrane region" description="Helical" evidence="7">
    <location>
        <begin position="243"/>
        <end position="261"/>
    </location>
</feature>
<accession>A0AAV4LJU7</accession>
<gene>
    <name evidence="9" type="ORF">DNHGIG_36830</name>
</gene>
<evidence type="ECO:0000256" key="3">
    <source>
        <dbReference type="ARBA" id="ARBA00022475"/>
    </source>
</evidence>
<evidence type="ECO:0000256" key="5">
    <source>
        <dbReference type="ARBA" id="ARBA00022989"/>
    </source>
</evidence>
<dbReference type="GO" id="GO:0005886">
    <property type="term" value="C:plasma membrane"/>
    <property type="evidence" value="ECO:0007669"/>
    <property type="project" value="UniProtKB-SubCell"/>
</dbReference>
<comment type="caution">
    <text evidence="9">The sequence shown here is derived from an EMBL/GenBank/DDBJ whole genome shotgun (WGS) entry which is preliminary data.</text>
</comment>
<evidence type="ECO:0000313" key="10">
    <source>
        <dbReference type="Proteomes" id="UP001057291"/>
    </source>
</evidence>
<evidence type="ECO:0000256" key="7">
    <source>
        <dbReference type="SAM" id="Phobius"/>
    </source>
</evidence>
<organism evidence="9 10">
    <name type="scientific">Collibacillus ludicampi</name>
    <dbReference type="NCBI Taxonomy" id="2771369"/>
    <lineage>
        <taxon>Bacteria</taxon>
        <taxon>Bacillati</taxon>
        <taxon>Bacillota</taxon>
        <taxon>Bacilli</taxon>
        <taxon>Bacillales</taxon>
        <taxon>Alicyclobacillaceae</taxon>
        <taxon>Collibacillus</taxon>
    </lineage>
</organism>
<feature type="transmembrane region" description="Helical" evidence="7">
    <location>
        <begin position="91"/>
        <end position="111"/>
    </location>
</feature>
<evidence type="ECO:0000256" key="1">
    <source>
        <dbReference type="ARBA" id="ARBA00004651"/>
    </source>
</evidence>
<dbReference type="InterPro" id="IPR002656">
    <property type="entry name" value="Acyl_transf_3_dom"/>
</dbReference>
<dbReference type="Pfam" id="PF01757">
    <property type="entry name" value="Acyl_transf_3"/>
    <property type="match status" value="1"/>
</dbReference>
<keyword evidence="5 7" id="KW-1133">Transmembrane helix</keyword>
<feature type="transmembrane region" description="Helical" evidence="7">
    <location>
        <begin position="281"/>
        <end position="297"/>
    </location>
</feature>
<name>A0AAV4LJU7_9BACL</name>
<protein>
    <submittedName>
        <fullName evidence="9">Acyltransferase 3</fullName>
    </submittedName>
</protein>
<keyword evidence="9" id="KW-0012">Acyltransferase</keyword>
<feature type="transmembrane region" description="Helical" evidence="7">
    <location>
        <begin position="213"/>
        <end position="231"/>
    </location>
</feature>
<dbReference type="PANTHER" id="PTHR40074:SF2">
    <property type="entry name" value="O-ACETYLTRANSFERASE WECH"/>
    <property type="match status" value="1"/>
</dbReference>
<dbReference type="GO" id="GO:0016413">
    <property type="term" value="F:O-acetyltransferase activity"/>
    <property type="evidence" value="ECO:0007669"/>
    <property type="project" value="TreeGrafter"/>
</dbReference>
<feature type="transmembrane region" description="Helical" evidence="7">
    <location>
        <begin position="318"/>
        <end position="335"/>
    </location>
</feature>
<evidence type="ECO:0000256" key="6">
    <source>
        <dbReference type="ARBA" id="ARBA00023136"/>
    </source>
</evidence>
<evidence type="ECO:0000256" key="4">
    <source>
        <dbReference type="ARBA" id="ARBA00022692"/>
    </source>
</evidence>
<feature type="domain" description="Acyltransferase 3" evidence="8">
    <location>
        <begin position="7"/>
        <end position="365"/>
    </location>
</feature>
<feature type="transmembrane region" description="Helical" evidence="7">
    <location>
        <begin position="163"/>
        <end position="182"/>
    </location>
</feature>
<comment type="subcellular location">
    <subcellularLocation>
        <location evidence="1">Cell membrane</location>
        <topology evidence="1">Multi-pass membrane protein</topology>
    </subcellularLocation>
</comment>
<dbReference type="EMBL" id="BOQE01000001">
    <property type="protein sequence ID" value="GIM48134.1"/>
    <property type="molecule type" value="Genomic_DNA"/>
</dbReference>
<dbReference type="AlphaFoldDB" id="A0AAV4LJU7"/>
<evidence type="ECO:0000259" key="8">
    <source>
        <dbReference type="Pfam" id="PF01757"/>
    </source>
</evidence>
<keyword evidence="6 7" id="KW-0472">Membrane</keyword>
<sequence>MQRKRVHELDYMRGWAIICVVTLHVLGFFYTDVPAQSPLHVIDGFTIYIFRFSRQIFMFLTGFVLVYNYLNRTFQYRTFLWKRTRAIVIPYILWSFFYVAFSMYFGAIPKADNFKAYLLTSVQAVLTGDAFYHLYYVVVTVQFYLIFPLLLYFVKRMNHPKRWLIFSGISYTALMGWFYWGINHGLDPRTWNICPDALKPILTDLIVHRDRLWFSYYGYYILGAFAAVYLPTWRTIISRYHKWFIAGALLFITLFFSDYEVHVVHGVFAFATKIDVLKPTMFIYTLFVIAGLYYWALHIHSFHPTVQLTLQKMAHESFGIFLIHPIMIFAFESYGVPFLKLAHVPHITQVVLTIIMGLAGSYFLSHFLRTIPVLSWMVGTARIKRQLPQLPFHSLHTTKNMMEQK</sequence>